<dbReference type="PANTHER" id="PTHR44757">
    <property type="entry name" value="DIGUANYLATE CYCLASE DGCP"/>
    <property type="match status" value="1"/>
</dbReference>
<keyword evidence="4" id="KW-1185">Reference proteome</keyword>
<evidence type="ECO:0000313" key="4">
    <source>
        <dbReference type="Proteomes" id="UP000199309"/>
    </source>
</evidence>
<reference evidence="3 4" key="1">
    <citation type="submission" date="2016-10" db="EMBL/GenBank/DDBJ databases">
        <authorList>
            <person name="de Groot N.N."/>
        </authorList>
    </citation>
    <scope>NUCLEOTIDE SEQUENCE [LARGE SCALE GENOMIC DNA]</scope>
    <source>
        <strain evidence="3 4">DSM 16981</strain>
    </source>
</reference>
<dbReference type="Proteomes" id="UP000199309">
    <property type="component" value="Unassembled WGS sequence"/>
</dbReference>
<dbReference type="Gene3D" id="3.30.450.20">
    <property type="entry name" value="PAS domain"/>
    <property type="match status" value="1"/>
</dbReference>
<name>A0A1G9W373_9FIRM</name>
<dbReference type="InterPro" id="IPR035965">
    <property type="entry name" value="PAS-like_dom_sf"/>
</dbReference>
<dbReference type="PROSITE" id="PS50113">
    <property type="entry name" value="PAC"/>
    <property type="match status" value="1"/>
</dbReference>
<dbReference type="InterPro" id="IPR000160">
    <property type="entry name" value="GGDEF_dom"/>
</dbReference>
<evidence type="ECO:0000259" key="2">
    <source>
        <dbReference type="PROSITE" id="PS50887"/>
    </source>
</evidence>
<dbReference type="InterPro" id="IPR043128">
    <property type="entry name" value="Rev_trsase/Diguanyl_cyclase"/>
</dbReference>
<feature type="domain" description="GGDEF" evidence="2">
    <location>
        <begin position="318"/>
        <end position="451"/>
    </location>
</feature>
<dbReference type="SUPFAM" id="SSF55073">
    <property type="entry name" value="Nucleotide cyclase"/>
    <property type="match status" value="1"/>
</dbReference>
<dbReference type="InterPro" id="IPR052155">
    <property type="entry name" value="Biofilm_reg_signaling"/>
</dbReference>
<dbReference type="NCBIfam" id="TIGR00254">
    <property type="entry name" value="GGDEF"/>
    <property type="match status" value="1"/>
</dbReference>
<dbReference type="SUPFAM" id="SSF55785">
    <property type="entry name" value="PYP-like sensor domain (PAS domain)"/>
    <property type="match status" value="1"/>
</dbReference>
<accession>A0A1G9W373</accession>
<dbReference type="RefSeq" id="WP_091650181.1">
    <property type="nucleotide sequence ID" value="NZ_FNHQ01000013.1"/>
</dbReference>
<gene>
    <name evidence="3" type="ORF">SAMN05660299_01546</name>
</gene>
<dbReference type="Gene3D" id="3.30.70.270">
    <property type="match status" value="1"/>
</dbReference>
<dbReference type="STRING" id="349095.SAMN05660299_01546"/>
<dbReference type="SMART" id="SM00267">
    <property type="entry name" value="GGDEF"/>
    <property type="match status" value="1"/>
</dbReference>
<dbReference type="PANTHER" id="PTHR44757:SF2">
    <property type="entry name" value="BIOFILM ARCHITECTURE MAINTENANCE PROTEIN MBAA"/>
    <property type="match status" value="1"/>
</dbReference>
<dbReference type="Gene3D" id="2.10.70.100">
    <property type="match status" value="1"/>
</dbReference>
<dbReference type="InterPro" id="IPR000700">
    <property type="entry name" value="PAS-assoc_C"/>
</dbReference>
<protein>
    <submittedName>
        <fullName evidence="3">Diguanylate cyclase (GGDEF) domain-containing protein</fullName>
    </submittedName>
</protein>
<feature type="domain" description="PAC" evidence="1">
    <location>
        <begin position="228"/>
        <end position="279"/>
    </location>
</feature>
<proteinExistence type="predicted"/>
<sequence length="460" mass="52778">MKCTTIHYINSAISKSVKDLLEQHIPALVETCSAAQCFARILGPEEITYHVQTRGSVFENDLMDTVLEPVFQEVQQTRKTTVLFPYRTYPHRIADLNFDPIQYLAVFPVQYADTWIGSIGIAFFSEGMALTAAEISLLEEVIAIYARLIWECNSVFFSFPETGVWIYNIETDELLLGDNLYRIYGIDSEYSTIILPFSEYIAQFVYSDEREKVQRLKTNMLLEDMKAAEAQYRIVRSDGTIRHIWTQGLSVQQVENHKEIYGFSRDITAQIEMEEERKQYEKKIEHMAYYDHLTQLPNRRFLVKWLQQEMSLVKQGKTSGIIFFVDTDNLKVINNAYGYRYGDQVIVLTSQCIVDVLGPKAFVSRISGDEFFAVLPGIYTQNQVRDIAERLRCALQEKKDILGISLRLTASIGVAEYPKDGDTPEEISKNVDDAMHVAKAEGKGQYRVYGPEMKKAALKK</sequence>
<dbReference type="CDD" id="cd01949">
    <property type="entry name" value="GGDEF"/>
    <property type="match status" value="1"/>
</dbReference>
<organism evidence="3 4">
    <name type="scientific">Megasphaera paucivorans</name>
    <dbReference type="NCBI Taxonomy" id="349095"/>
    <lineage>
        <taxon>Bacteria</taxon>
        <taxon>Bacillati</taxon>
        <taxon>Bacillota</taxon>
        <taxon>Negativicutes</taxon>
        <taxon>Veillonellales</taxon>
        <taxon>Veillonellaceae</taxon>
        <taxon>Megasphaera</taxon>
    </lineage>
</organism>
<evidence type="ECO:0000313" key="3">
    <source>
        <dbReference type="EMBL" id="SDM78988.1"/>
    </source>
</evidence>
<dbReference type="OrthoDB" id="9759607at2"/>
<dbReference type="PROSITE" id="PS50887">
    <property type="entry name" value="GGDEF"/>
    <property type="match status" value="1"/>
</dbReference>
<evidence type="ECO:0000259" key="1">
    <source>
        <dbReference type="PROSITE" id="PS50113"/>
    </source>
</evidence>
<dbReference type="EMBL" id="FNHQ01000013">
    <property type="protein sequence ID" value="SDM78988.1"/>
    <property type="molecule type" value="Genomic_DNA"/>
</dbReference>
<dbReference type="Pfam" id="PF00990">
    <property type="entry name" value="GGDEF"/>
    <property type="match status" value="1"/>
</dbReference>
<dbReference type="InterPro" id="IPR029787">
    <property type="entry name" value="Nucleotide_cyclase"/>
</dbReference>
<dbReference type="AlphaFoldDB" id="A0A1G9W373"/>